<evidence type="ECO:0000313" key="12">
    <source>
        <dbReference type="Proteomes" id="UP000239203"/>
    </source>
</evidence>
<dbReference type="AlphaFoldDB" id="A0A2S6GBB3"/>
<comment type="similarity">
    <text evidence="2 8">Belongs to the major facilitator superfamily. Proton-dependent oligopeptide transporter (POT/PTR) (TC 2.A.17) family.</text>
</comment>
<feature type="transmembrane region" description="Helical" evidence="9">
    <location>
        <begin position="32"/>
        <end position="49"/>
    </location>
</feature>
<feature type="transmembrane region" description="Helical" evidence="9">
    <location>
        <begin position="427"/>
        <end position="449"/>
    </location>
</feature>
<comment type="caution">
    <text evidence="11">The sequence shown here is derived from an EMBL/GenBank/DDBJ whole genome shotgun (WGS) entry which is preliminary data.</text>
</comment>
<reference evidence="11 12" key="1">
    <citation type="submission" date="2018-02" db="EMBL/GenBank/DDBJ databases">
        <title>Genomic Encyclopedia of Archaeal and Bacterial Type Strains, Phase II (KMG-II): from individual species to whole genera.</title>
        <authorList>
            <person name="Goeker M."/>
        </authorList>
    </citation>
    <scope>NUCLEOTIDE SEQUENCE [LARGE SCALE GENOMIC DNA]</scope>
    <source>
        <strain evidence="11 12">YU 961-1</strain>
    </source>
</reference>
<dbReference type="InterPro" id="IPR000109">
    <property type="entry name" value="POT_fam"/>
</dbReference>
<dbReference type="InterPro" id="IPR018456">
    <property type="entry name" value="PTR2_symporter_CS"/>
</dbReference>
<dbReference type="RefSeq" id="WP_104483569.1">
    <property type="nucleotide sequence ID" value="NZ_CP154825.1"/>
</dbReference>
<dbReference type="Proteomes" id="UP000239203">
    <property type="component" value="Unassembled WGS sequence"/>
</dbReference>
<feature type="transmembrane region" description="Helical" evidence="9">
    <location>
        <begin position="93"/>
        <end position="110"/>
    </location>
</feature>
<dbReference type="PANTHER" id="PTHR23517">
    <property type="entry name" value="RESISTANCE PROTEIN MDTM, PUTATIVE-RELATED-RELATED"/>
    <property type="match status" value="1"/>
</dbReference>
<dbReference type="EMBL" id="PTIX01000044">
    <property type="protein sequence ID" value="PPK61098.1"/>
    <property type="molecule type" value="Genomic_DNA"/>
</dbReference>
<gene>
    <name evidence="11" type="ORF">CLV40_14420</name>
</gene>
<dbReference type="PANTHER" id="PTHR23517:SF15">
    <property type="entry name" value="PROTON-DEPENDENT OLIGOPEPTIDE FAMILY TRANSPORT PROTEIN"/>
    <property type="match status" value="1"/>
</dbReference>
<evidence type="ECO:0000313" key="11">
    <source>
        <dbReference type="EMBL" id="PPK61098.1"/>
    </source>
</evidence>
<evidence type="ECO:0000256" key="3">
    <source>
        <dbReference type="ARBA" id="ARBA00022448"/>
    </source>
</evidence>
<protein>
    <submittedName>
        <fullName evidence="11">POT family proton-dependent oligopeptide transporter</fullName>
    </submittedName>
</protein>
<dbReference type="Pfam" id="PF00854">
    <property type="entry name" value="PTR2"/>
    <property type="match status" value="1"/>
</dbReference>
<feature type="transmembrane region" description="Helical" evidence="9">
    <location>
        <begin position="455"/>
        <end position="478"/>
    </location>
</feature>
<sequence length="486" mass="51319">MSTSTEVTQDRGFFGHPRGLANLAGTEMWERFSYYGMQAILLYYLYFTAEKGGLGLDEATAAGIVGAYGGSVYLATIAGSWVADRLLGPERTLFYSGVLILTGHLALAVLPGVAGVAVGLICVALGSGGLKATATTLVGMLYGQDDVRRDSAFSIFYMGINLGALVGPLLTGLLQDNIGFHYGFGLAAIGMALGLTQYTLGRKNLPDAGRVVPNPLTGPDRIRALGIGVVAVAAILVLVLTGVIAADNLATVVTWVIVAAVIALFTVLLTSKRVDGVERARVWAFAPMFLASFGFWALFQQQFTVLAIYAEQRVDLDLWGWSIPPSWFNSVEPLFVVLLAPVFAALWVKLGDRQPSTPVKFAIGVGSMGVAFLVMALLGFTKGDKVIPPLLLVLVLVIFVVGEMCLSPVGLSLSTKLAPKAFTAQMVALFYLSLALGTSVAGALAEYYSKDDEPAYFGVLGGVAIALGVAMAAMTPLVRKLMRGVR</sequence>
<dbReference type="SUPFAM" id="SSF103473">
    <property type="entry name" value="MFS general substrate transporter"/>
    <property type="match status" value="1"/>
</dbReference>
<feature type="transmembrane region" description="Helical" evidence="9">
    <location>
        <begin position="282"/>
        <end position="299"/>
    </location>
</feature>
<keyword evidence="12" id="KW-1185">Reference proteome</keyword>
<evidence type="ECO:0000256" key="8">
    <source>
        <dbReference type="RuleBase" id="RU003755"/>
    </source>
</evidence>
<evidence type="ECO:0000256" key="9">
    <source>
        <dbReference type="SAM" id="Phobius"/>
    </source>
</evidence>
<evidence type="ECO:0000256" key="7">
    <source>
        <dbReference type="ARBA" id="ARBA00023136"/>
    </source>
</evidence>
<accession>A0A2S6GBB3</accession>
<dbReference type="CDD" id="cd17346">
    <property type="entry name" value="MFS_DtpA_like"/>
    <property type="match status" value="1"/>
</dbReference>
<dbReference type="PROSITE" id="PS01023">
    <property type="entry name" value="PTR2_2"/>
    <property type="match status" value="1"/>
</dbReference>
<evidence type="ECO:0000259" key="10">
    <source>
        <dbReference type="PROSITE" id="PS50850"/>
    </source>
</evidence>
<dbReference type="GO" id="GO:1904680">
    <property type="term" value="F:peptide transmembrane transporter activity"/>
    <property type="evidence" value="ECO:0007669"/>
    <property type="project" value="InterPro"/>
</dbReference>
<evidence type="ECO:0000256" key="5">
    <source>
        <dbReference type="ARBA" id="ARBA00022692"/>
    </source>
</evidence>
<evidence type="ECO:0000256" key="2">
    <source>
        <dbReference type="ARBA" id="ARBA00005982"/>
    </source>
</evidence>
<evidence type="ECO:0000256" key="4">
    <source>
        <dbReference type="ARBA" id="ARBA00022475"/>
    </source>
</evidence>
<feature type="transmembrane region" description="Helical" evidence="9">
    <location>
        <begin position="116"/>
        <end position="143"/>
    </location>
</feature>
<dbReference type="InterPro" id="IPR020846">
    <property type="entry name" value="MFS_dom"/>
</dbReference>
<keyword evidence="5 8" id="KW-0812">Transmembrane</keyword>
<feature type="domain" description="Major facilitator superfamily (MFS) profile" evidence="10">
    <location>
        <begin position="1"/>
        <end position="479"/>
    </location>
</feature>
<name>A0A2S6GBB3_9PSEU</name>
<feature type="transmembrane region" description="Helical" evidence="9">
    <location>
        <begin position="252"/>
        <end position="270"/>
    </location>
</feature>
<feature type="transmembrane region" description="Helical" evidence="9">
    <location>
        <begin position="155"/>
        <end position="174"/>
    </location>
</feature>
<feature type="transmembrane region" description="Helical" evidence="9">
    <location>
        <begin position="180"/>
        <end position="201"/>
    </location>
</feature>
<dbReference type="OrthoDB" id="9772725at2"/>
<organism evidence="11 12">
    <name type="scientific">Actinokineospora auranticolor</name>
    <dbReference type="NCBI Taxonomy" id="155976"/>
    <lineage>
        <taxon>Bacteria</taxon>
        <taxon>Bacillati</taxon>
        <taxon>Actinomycetota</taxon>
        <taxon>Actinomycetes</taxon>
        <taxon>Pseudonocardiales</taxon>
        <taxon>Pseudonocardiaceae</taxon>
        <taxon>Actinokineospora</taxon>
    </lineage>
</organism>
<feature type="transmembrane region" description="Helical" evidence="9">
    <location>
        <begin position="359"/>
        <end position="380"/>
    </location>
</feature>
<feature type="transmembrane region" description="Helical" evidence="9">
    <location>
        <begin position="327"/>
        <end position="347"/>
    </location>
</feature>
<dbReference type="InterPro" id="IPR005279">
    <property type="entry name" value="Dipep/tripep_permease"/>
</dbReference>
<dbReference type="NCBIfam" id="TIGR00924">
    <property type="entry name" value="yjdL_sub1_fam"/>
    <property type="match status" value="1"/>
</dbReference>
<feature type="transmembrane region" description="Helical" evidence="9">
    <location>
        <begin position="386"/>
        <end position="406"/>
    </location>
</feature>
<proteinExistence type="inferred from homology"/>
<keyword evidence="4" id="KW-1003">Cell membrane</keyword>
<dbReference type="InterPro" id="IPR050171">
    <property type="entry name" value="MFS_Transporters"/>
</dbReference>
<dbReference type="InterPro" id="IPR036259">
    <property type="entry name" value="MFS_trans_sf"/>
</dbReference>
<keyword evidence="7 9" id="KW-0472">Membrane</keyword>
<dbReference type="Gene3D" id="1.20.1250.20">
    <property type="entry name" value="MFS general substrate transporter like domains"/>
    <property type="match status" value="1"/>
</dbReference>
<keyword evidence="6 9" id="KW-1133">Transmembrane helix</keyword>
<dbReference type="GO" id="GO:0006857">
    <property type="term" value="P:oligopeptide transport"/>
    <property type="evidence" value="ECO:0007669"/>
    <property type="project" value="InterPro"/>
</dbReference>
<feature type="transmembrane region" description="Helical" evidence="9">
    <location>
        <begin position="61"/>
        <end position="81"/>
    </location>
</feature>
<evidence type="ECO:0000256" key="1">
    <source>
        <dbReference type="ARBA" id="ARBA00004651"/>
    </source>
</evidence>
<feature type="transmembrane region" description="Helical" evidence="9">
    <location>
        <begin position="222"/>
        <end position="246"/>
    </location>
</feature>
<dbReference type="GO" id="GO:0005886">
    <property type="term" value="C:plasma membrane"/>
    <property type="evidence" value="ECO:0007669"/>
    <property type="project" value="UniProtKB-SubCell"/>
</dbReference>
<comment type="subcellular location">
    <subcellularLocation>
        <location evidence="1">Cell membrane</location>
        <topology evidence="1">Multi-pass membrane protein</topology>
    </subcellularLocation>
    <subcellularLocation>
        <location evidence="8">Membrane</location>
        <topology evidence="8">Multi-pass membrane protein</topology>
    </subcellularLocation>
</comment>
<keyword evidence="3 8" id="KW-0813">Transport</keyword>
<dbReference type="PROSITE" id="PS50850">
    <property type="entry name" value="MFS"/>
    <property type="match status" value="1"/>
</dbReference>
<evidence type="ECO:0000256" key="6">
    <source>
        <dbReference type="ARBA" id="ARBA00022989"/>
    </source>
</evidence>